<dbReference type="GO" id="GO:0004017">
    <property type="term" value="F:AMP kinase activity"/>
    <property type="evidence" value="ECO:0007669"/>
    <property type="project" value="UniProtKB-UniRule"/>
</dbReference>
<organism evidence="12 13">
    <name type="scientific">Pelotomaculum thermopropionicum (strain DSM 13744 / JCM 10971 / SI)</name>
    <dbReference type="NCBI Taxonomy" id="370438"/>
    <lineage>
        <taxon>Bacteria</taxon>
        <taxon>Bacillati</taxon>
        <taxon>Bacillota</taxon>
        <taxon>Clostridia</taxon>
        <taxon>Eubacteriales</taxon>
        <taxon>Desulfotomaculaceae</taxon>
        <taxon>Pelotomaculum</taxon>
    </lineage>
</organism>
<dbReference type="InterPro" id="IPR006259">
    <property type="entry name" value="Adenyl_kin_sub"/>
</dbReference>
<dbReference type="Pfam" id="PF00406">
    <property type="entry name" value="ADK"/>
    <property type="match status" value="1"/>
</dbReference>
<dbReference type="GO" id="GO:0005524">
    <property type="term" value="F:ATP binding"/>
    <property type="evidence" value="ECO:0007669"/>
    <property type="project" value="UniProtKB-UniRule"/>
</dbReference>
<keyword evidence="5 8" id="KW-0418">Kinase</keyword>
<feature type="binding site" evidence="8">
    <location>
        <begin position="62"/>
        <end position="64"/>
    </location>
    <ligand>
        <name>AMP</name>
        <dbReference type="ChEBI" id="CHEBI:456215"/>
    </ligand>
</feature>
<dbReference type="eggNOG" id="COG0563">
    <property type="taxonomic scope" value="Bacteria"/>
</dbReference>
<feature type="domain" description="Adenylate kinase active site lid" evidence="11">
    <location>
        <begin position="132"/>
        <end position="167"/>
    </location>
</feature>
<comment type="function">
    <text evidence="8">Catalyzes the reversible transfer of the terminal phosphate group between ATP and AMP. Plays an important role in cellular energy homeostasis and in adenine nucleotide metabolism.</text>
</comment>
<dbReference type="Pfam" id="PF05191">
    <property type="entry name" value="ADK_lid"/>
    <property type="match status" value="1"/>
</dbReference>
<evidence type="ECO:0000313" key="12">
    <source>
        <dbReference type="EMBL" id="BAF59599.1"/>
    </source>
</evidence>
<feature type="binding site" evidence="8">
    <location>
        <position position="132"/>
    </location>
    <ligand>
        <name>ATP</name>
        <dbReference type="ChEBI" id="CHEBI:30616"/>
    </ligand>
</feature>
<dbReference type="NCBIfam" id="NF001381">
    <property type="entry name" value="PRK00279.1-3"/>
    <property type="match status" value="1"/>
</dbReference>
<keyword evidence="7 8" id="KW-0067">ATP-binding</keyword>
<dbReference type="GO" id="GO:0044209">
    <property type="term" value="P:AMP salvage"/>
    <property type="evidence" value="ECO:0007669"/>
    <property type="project" value="UniProtKB-UniRule"/>
</dbReference>
<dbReference type="HAMAP" id="MF_00235">
    <property type="entry name" value="Adenylate_kinase_Adk"/>
    <property type="match status" value="1"/>
</dbReference>
<dbReference type="PROSITE" id="PS00113">
    <property type="entry name" value="ADENYLATE_KINASE"/>
    <property type="match status" value="1"/>
</dbReference>
<comment type="domain">
    <text evidence="8">Consists of three domains, a large central CORE domain and two small peripheral domains, NMPbind and LID, which undergo movements during catalysis. The LID domain closes over the site of phosphoryl transfer upon ATP binding. Assembling and dissambling the active center during each catalytic cycle provides an effective means to prevent ATP hydrolysis. Some bacteria have evolved a zinc-coordinating structure that stabilizes the LID domain.</text>
</comment>
<feature type="binding site" evidence="8">
    <location>
        <begin position="90"/>
        <end position="93"/>
    </location>
    <ligand>
        <name>AMP</name>
        <dbReference type="ChEBI" id="CHEBI:456215"/>
    </ligand>
</feature>
<keyword evidence="4 8" id="KW-0547">Nucleotide-binding</keyword>
<dbReference type="InterPro" id="IPR000850">
    <property type="entry name" value="Adenylat/UMP-CMP_kin"/>
</dbReference>
<dbReference type="KEGG" id="pth:PTH_1418"/>
<dbReference type="NCBIfam" id="NF001380">
    <property type="entry name" value="PRK00279.1-2"/>
    <property type="match status" value="1"/>
</dbReference>
<evidence type="ECO:0000256" key="6">
    <source>
        <dbReference type="ARBA" id="ARBA00022833"/>
    </source>
</evidence>
<feature type="binding site" evidence="8">
    <location>
        <position position="158"/>
    </location>
    <ligand>
        <name>Zn(2+)</name>
        <dbReference type="ChEBI" id="CHEBI:29105"/>
        <note>structural</note>
    </ligand>
</feature>
<feature type="binding site" evidence="8">
    <location>
        <position position="204"/>
    </location>
    <ligand>
        <name>ATP</name>
        <dbReference type="ChEBI" id="CHEBI:30616"/>
    </ligand>
</feature>
<dbReference type="CDD" id="cd01428">
    <property type="entry name" value="ADK"/>
    <property type="match status" value="1"/>
</dbReference>
<sequence>MGGIVVNLLIMGPPGAGKGTQAEALIKELNITHISTGDMFRKAIKEGTEMGKKAKEYMDKGELVPDSVVVGMVKERLLQPDCENGFLLDGFPRNVTQAEVLDETLDSMGLKLNGVINITVPREKIIVRLTGRRICRSCGASYHVLFNKPAIEGRCNACGGELYQRSDDNEMAVINRLEVYEAHTQPLINYYSERGLLKNINGDQDIKKVLEDILLSLNIR</sequence>
<dbReference type="FunFam" id="3.40.50.300:FF:000106">
    <property type="entry name" value="Adenylate kinase mitochondrial"/>
    <property type="match status" value="1"/>
</dbReference>
<protein>
    <recommendedName>
        <fullName evidence="8 10">Adenylate kinase</fullName>
        <shortName evidence="8">AK</shortName>
        <ecNumber evidence="8 10">2.7.4.3</ecNumber>
    </recommendedName>
    <alternativeName>
        <fullName evidence="8">ATP-AMP transphosphorylase</fullName>
    </alternativeName>
    <alternativeName>
        <fullName evidence="8">ATP:AMP phosphotransferase</fullName>
    </alternativeName>
    <alternativeName>
        <fullName evidence="8">Adenylate monophosphate kinase</fullName>
    </alternativeName>
</protein>
<feature type="binding site" evidence="8">
    <location>
        <begin position="15"/>
        <end position="20"/>
    </location>
    <ligand>
        <name>ATP</name>
        <dbReference type="ChEBI" id="CHEBI:30616"/>
    </ligand>
</feature>
<dbReference type="EC" id="2.7.4.3" evidence="8 10"/>
<feature type="binding site" evidence="8">
    <location>
        <position position="138"/>
    </location>
    <ligand>
        <name>Zn(2+)</name>
        <dbReference type="ChEBI" id="CHEBI:29105"/>
        <note>structural</note>
    </ligand>
</feature>
<feature type="binding site" evidence="8">
    <location>
        <position position="176"/>
    </location>
    <ligand>
        <name>AMP</name>
        <dbReference type="ChEBI" id="CHEBI:456215"/>
    </ligand>
</feature>
<dbReference type="PRINTS" id="PR00094">
    <property type="entry name" value="ADENYLTKNASE"/>
</dbReference>
<feature type="binding site" evidence="8">
    <location>
        <position position="165"/>
    </location>
    <ligand>
        <name>AMP</name>
        <dbReference type="ChEBI" id="CHEBI:456215"/>
    </ligand>
</feature>
<gene>
    <name evidence="12" type="primary">Adk</name>
    <name evidence="8" type="synonym">adk</name>
    <name evidence="12" type="ordered locus">PTH_1418</name>
</gene>
<feature type="region of interest" description="LID" evidence="8">
    <location>
        <begin position="131"/>
        <end position="168"/>
    </location>
</feature>
<feature type="binding site" evidence="8">
    <location>
        <position position="36"/>
    </location>
    <ligand>
        <name>AMP</name>
        <dbReference type="ChEBI" id="CHEBI:456215"/>
    </ligand>
</feature>
<evidence type="ECO:0000256" key="2">
    <source>
        <dbReference type="ARBA" id="ARBA00022723"/>
    </source>
</evidence>
<feature type="binding site" evidence="8">
    <location>
        <position position="155"/>
    </location>
    <ligand>
        <name>Zn(2+)</name>
        <dbReference type="ChEBI" id="CHEBI:29105"/>
        <note>structural</note>
    </ligand>
</feature>
<keyword evidence="3 8" id="KW-0545">Nucleotide biosynthesis</keyword>
<dbReference type="Gene3D" id="3.40.50.300">
    <property type="entry name" value="P-loop containing nucleotide triphosphate hydrolases"/>
    <property type="match status" value="1"/>
</dbReference>
<dbReference type="UniPathway" id="UPA00588">
    <property type="reaction ID" value="UER00649"/>
</dbReference>
<dbReference type="PANTHER" id="PTHR23359">
    <property type="entry name" value="NUCLEOTIDE KINASE"/>
    <property type="match status" value="1"/>
</dbReference>
<comment type="pathway">
    <text evidence="8">Purine metabolism; AMP biosynthesis via salvage pathway; AMP from ADP: step 1/1.</text>
</comment>
<keyword evidence="8" id="KW-0963">Cytoplasm</keyword>
<keyword evidence="1 8" id="KW-0808">Transferase</keyword>
<accession>A5D2C0</accession>
<evidence type="ECO:0000313" key="13">
    <source>
        <dbReference type="Proteomes" id="UP000006556"/>
    </source>
</evidence>
<reference evidence="13" key="1">
    <citation type="journal article" date="2008" name="Genome Res.">
        <title>The genome of Pelotomaculum thermopropionicum reveals niche-associated evolution in anaerobic microbiota.</title>
        <authorList>
            <person name="Kosaka T."/>
            <person name="Kato S."/>
            <person name="Shimoyama T."/>
            <person name="Ishii S."/>
            <person name="Abe T."/>
            <person name="Watanabe K."/>
        </authorList>
    </citation>
    <scope>NUCLEOTIDE SEQUENCE [LARGE SCALE GENOMIC DNA]</scope>
    <source>
        <strain evidence="13">DSM 13744 / JCM 10971 / SI</strain>
    </source>
</reference>
<keyword evidence="13" id="KW-1185">Reference proteome</keyword>
<feature type="region of interest" description="NMP" evidence="8">
    <location>
        <begin position="35"/>
        <end position="64"/>
    </location>
</feature>
<comment type="subcellular location">
    <subcellularLocation>
        <location evidence="8 10">Cytoplasm</location>
    </subcellularLocation>
</comment>
<dbReference type="InterPro" id="IPR027417">
    <property type="entry name" value="P-loop_NTPase"/>
</dbReference>
<dbReference type="AlphaFoldDB" id="A5D2C0"/>
<feature type="binding site" evidence="8">
    <location>
        <position position="97"/>
    </location>
    <ligand>
        <name>AMP</name>
        <dbReference type="ChEBI" id="CHEBI:456215"/>
    </ligand>
</feature>
<keyword evidence="2 8" id="KW-0479">Metal-binding</keyword>
<evidence type="ECO:0000256" key="4">
    <source>
        <dbReference type="ARBA" id="ARBA00022741"/>
    </source>
</evidence>
<evidence type="ECO:0000256" key="9">
    <source>
        <dbReference type="RuleBase" id="RU003330"/>
    </source>
</evidence>
<feature type="binding site" evidence="8">
    <location>
        <begin position="141"/>
        <end position="142"/>
    </location>
    <ligand>
        <name>ATP</name>
        <dbReference type="ChEBI" id="CHEBI:30616"/>
    </ligand>
</feature>
<dbReference type="InterPro" id="IPR007862">
    <property type="entry name" value="Adenylate_kinase_lid-dom"/>
</dbReference>
<evidence type="ECO:0000256" key="5">
    <source>
        <dbReference type="ARBA" id="ARBA00022777"/>
    </source>
</evidence>
<dbReference type="STRING" id="370438.PTH_1418"/>
<keyword evidence="6 8" id="KW-0862">Zinc</keyword>
<evidence type="ECO:0000256" key="3">
    <source>
        <dbReference type="ARBA" id="ARBA00022727"/>
    </source>
</evidence>
<evidence type="ECO:0000259" key="11">
    <source>
        <dbReference type="Pfam" id="PF05191"/>
    </source>
</evidence>
<name>A5D2C0_PELTS</name>
<evidence type="ECO:0000256" key="10">
    <source>
        <dbReference type="RuleBase" id="RU003331"/>
    </source>
</evidence>
<proteinExistence type="inferred from homology"/>
<evidence type="ECO:0000256" key="7">
    <source>
        <dbReference type="ARBA" id="ARBA00022840"/>
    </source>
</evidence>
<evidence type="ECO:0000256" key="1">
    <source>
        <dbReference type="ARBA" id="ARBA00022679"/>
    </source>
</evidence>
<dbReference type="GO" id="GO:0005737">
    <property type="term" value="C:cytoplasm"/>
    <property type="evidence" value="ECO:0007669"/>
    <property type="project" value="UniProtKB-SubCell"/>
</dbReference>
<comment type="similarity">
    <text evidence="8 9">Belongs to the adenylate kinase family.</text>
</comment>
<evidence type="ECO:0000256" key="8">
    <source>
        <dbReference type="HAMAP-Rule" id="MF_00235"/>
    </source>
</evidence>
<dbReference type="HOGENOM" id="CLU_032354_1_2_9"/>
<dbReference type="NCBIfam" id="TIGR01351">
    <property type="entry name" value="adk"/>
    <property type="match status" value="1"/>
</dbReference>
<dbReference type="Proteomes" id="UP000006556">
    <property type="component" value="Chromosome"/>
</dbReference>
<dbReference type="NCBIfam" id="NF011100">
    <property type="entry name" value="PRK14527.1"/>
    <property type="match status" value="1"/>
</dbReference>
<feature type="binding site" evidence="8">
    <location>
        <position position="41"/>
    </location>
    <ligand>
        <name>AMP</name>
        <dbReference type="ChEBI" id="CHEBI:456215"/>
    </ligand>
</feature>
<dbReference type="GO" id="GO:0008270">
    <property type="term" value="F:zinc ion binding"/>
    <property type="evidence" value="ECO:0007669"/>
    <property type="project" value="UniProtKB-UniRule"/>
</dbReference>
<dbReference type="EMBL" id="AP009389">
    <property type="protein sequence ID" value="BAF59599.1"/>
    <property type="molecule type" value="Genomic_DNA"/>
</dbReference>
<comment type="catalytic activity">
    <reaction evidence="8 10">
        <text>AMP + ATP = 2 ADP</text>
        <dbReference type="Rhea" id="RHEA:12973"/>
        <dbReference type="ChEBI" id="CHEBI:30616"/>
        <dbReference type="ChEBI" id="CHEBI:456215"/>
        <dbReference type="ChEBI" id="CHEBI:456216"/>
        <dbReference type="EC" id="2.7.4.3"/>
    </reaction>
</comment>
<dbReference type="InterPro" id="IPR033690">
    <property type="entry name" value="Adenylat_kinase_CS"/>
</dbReference>
<comment type="subunit">
    <text evidence="8 10">Monomer.</text>
</comment>
<dbReference type="SUPFAM" id="SSF52540">
    <property type="entry name" value="P-loop containing nucleoside triphosphate hydrolases"/>
    <property type="match status" value="1"/>
</dbReference>
<feature type="binding site" evidence="8">
    <location>
        <position position="135"/>
    </location>
    <ligand>
        <name>Zn(2+)</name>
        <dbReference type="ChEBI" id="CHEBI:29105"/>
        <note>structural</note>
    </ligand>
</feature>